<dbReference type="InterPro" id="IPR006684">
    <property type="entry name" value="YbgC/YbaW"/>
</dbReference>
<dbReference type="SUPFAM" id="SSF54637">
    <property type="entry name" value="Thioesterase/thiol ester dehydrase-isomerase"/>
    <property type="match status" value="1"/>
</dbReference>
<evidence type="ECO:0000313" key="4">
    <source>
        <dbReference type="EMBL" id="OOZ40150.1"/>
    </source>
</evidence>
<evidence type="ECO:0000259" key="3">
    <source>
        <dbReference type="Pfam" id="PF03061"/>
    </source>
</evidence>
<dbReference type="Pfam" id="PF03061">
    <property type="entry name" value="4HBT"/>
    <property type="match status" value="1"/>
</dbReference>
<feature type="domain" description="Thioesterase" evidence="3">
    <location>
        <begin position="18"/>
        <end position="103"/>
    </location>
</feature>
<dbReference type="AlphaFoldDB" id="A0A1T2L533"/>
<evidence type="ECO:0000313" key="5">
    <source>
        <dbReference type="Proteomes" id="UP000191110"/>
    </source>
</evidence>
<evidence type="ECO:0000256" key="2">
    <source>
        <dbReference type="ARBA" id="ARBA00022801"/>
    </source>
</evidence>
<dbReference type="NCBIfam" id="TIGR02799">
    <property type="entry name" value="thio_ybgC"/>
    <property type="match status" value="1"/>
</dbReference>
<dbReference type="Gene3D" id="3.10.129.10">
    <property type="entry name" value="Hotdog Thioesterase"/>
    <property type="match status" value="1"/>
</dbReference>
<proteinExistence type="inferred from homology"/>
<dbReference type="CDD" id="cd00586">
    <property type="entry name" value="4HBT"/>
    <property type="match status" value="1"/>
</dbReference>
<gene>
    <name evidence="4" type="ORF">BOW53_08820</name>
</gene>
<dbReference type="OrthoDB" id="9808429at2"/>
<comment type="similarity">
    <text evidence="1">Belongs to the 4-hydroxybenzoyl-CoA thioesterase family.</text>
</comment>
<comment type="caution">
    <text evidence="4">The sequence shown here is derived from an EMBL/GenBank/DDBJ whole genome shotgun (WGS) entry which is preliminary data.</text>
</comment>
<protein>
    <submittedName>
        <fullName evidence="4">Tol-pal system-associated acyl-CoA thioesterase</fullName>
    </submittedName>
</protein>
<dbReference type="Proteomes" id="UP000191110">
    <property type="component" value="Unassembled WGS sequence"/>
</dbReference>
<dbReference type="PANTHER" id="PTHR31793">
    <property type="entry name" value="4-HYDROXYBENZOYL-COA THIOESTERASE FAMILY MEMBER"/>
    <property type="match status" value="1"/>
</dbReference>
<accession>A0A1T2L533</accession>
<dbReference type="GO" id="GO:0047617">
    <property type="term" value="F:fatty acyl-CoA hydrolase activity"/>
    <property type="evidence" value="ECO:0007669"/>
    <property type="project" value="TreeGrafter"/>
</dbReference>
<dbReference type="PIRSF" id="PIRSF003230">
    <property type="entry name" value="YbgC"/>
    <property type="match status" value="1"/>
</dbReference>
<dbReference type="FunFam" id="3.10.129.10:FF:000004">
    <property type="entry name" value="Tol-pal system-associated acyl-CoA thioesterase"/>
    <property type="match status" value="1"/>
</dbReference>
<reference evidence="4 5" key="1">
    <citation type="submission" date="2016-11" db="EMBL/GenBank/DDBJ databases">
        <title>Mixed transmission modes and dynamic genome evolution in an obligate animal-bacterial symbiosis.</title>
        <authorList>
            <person name="Russell S.L."/>
            <person name="Corbett-Detig R.B."/>
            <person name="Cavanaugh C.M."/>
        </authorList>
    </citation>
    <scope>NUCLEOTIDE SEQUENCE [LARGE SCALE GENOMIC DNA]</scope>
    <source>
        <strain evidence="4">Sveles-Q1</strain>
    </source>
</reference>
<dbReference type="RefSeq" id="WP_078483744.1">
    <property type="nucleotide sequence ID" value="NZ_MPRL01000032.1"/>
</dbReference>
<dbReference type="InterPro" id="IPR014166">
    <property type="entry name" value="Tol-Pal_acyl-CoA_thioesterase"/>
</dbReference>
<sequence length="134" mass="15494">MSTFHWPVRIYYEDTDSGGVVYYANYLKFMERARTEWLRSLGFEQDRLIEEQGIIFAVRSVNADYLKPAHFNDALDVSAEIIEQGKASFSFEQIVSRDGVVLCKGEIKIACLKADTMRPCPIPKIMLMEMQDER</sequence>
<keyword evidence="2" id="KW-0378">Hydrolase</keyword>
<dbReference type="InterPro" id="IPR050563">
    <property type="entry name" value="4-hydroxybenzoyl-CoA_TE"/>
</dbReference>
<evidence type="ECO:0000256" key="1">
    <source>
        <dbReference type="ARBA" id="ARBA00005953"/>
    </source>
</evidence>
<dbReference type="InterPro" id="IPR029069">
    <property type="entry name" value="HotDog_dom_sf"/>
</dbReference>
<keyword evidence="5" id="KW-1185">Reference proteome</keyword>
<name>A0A1T2L533_9GAMM</name>
<dbReference type="EMBL" id="MPRL01000032">
    <property type="protein sequence ID" value="OOZ40150.1"/>
    <property type="molecule type" value="Genomic_DNA"/>
</dbReference>
<dbReference type="InterPro" id="IPR006683">
    <property type="entry name" value="Thioestr_dom"/>
</dbReference>
<organism evidence="4 5">
    <name type="scientific">Solemya pervernicosa gill symbiont</name>
    <dbReference type="NCBI Taxonomy" id="642797"/>
    <lineage>
        <taxon>Bacteria</taxon>
        <taxon>Pseudomonadati</taxon>
        <taxon>Pseudomonadota</taxon>
        <taxon>Gammaproteobacteria</taxon>
        <taxon>sulfur-oxidizing symbionts</taxon>
    </lineage>
</organism>
<dbReference type="PANTHER" id="PTHR31793:SF37">
    <property type="entry name" value="ACYL-COA THIOESTER HYDROLASE YBGC"/>
    <property type="match status" value="1"/>
</dbReference>
<dbReference type="NCBIfam" id="TIGR00051">
    <property type="entry name" value="YbgC/FadM family acyl-CoA thioesterase"/>
    <property type="match status" value="1"/>
</dbReference>